<keyword evidence="2" id="KW-0548">Nucleotidyltransferase</keyword>
<dbReference type="Proteomes" id="UP000265520">
    <property type="component" value="Unassembled WGS sequence"/>
</dbReference>
<protein>
    <submittedName>
        <fullName evidence="2">RNA-directed DNA polymerase (Reverse transcriptase)</fullName>
    </submittedName>
</protein>
<evidence type="ECO:0000259" key="1">
    <source>
        <dbReference type="Pfam" id="PF00078"/>
    </source>
</evidence>
<dbReference type="GO" id="GO:0003964">
    <property type="term" value="F:RNA-directed DNA polymerase activity"/>
    <property type="evidence" value="ECO:0007669"/>
    <property type="project" value="UniProtKB-KW"/>
</dbReference>
<keyword evidence="2" id="KW-0808">Transferase</keyword>
<feature type="non-terminal residue" evidence="2">
    <location>
        <position position="203"/>
    </location>
</feature>
<keyword evidence="2" id="KW-0695">RNA-directed DNA polymerase</keyword>
<dbReference type="PANTHER" id="PTHR33116">
    <property type="entry name" value="REVERSE TRANSCRIPTASE ZINC-BINDING DOMAIN-CONTAINING PROTEIN-RELATED-RELATED"/>
    <property type="match status" value="1"/>
</dbReference>
<organism evidence="2 3">
    <name type="scientific">Trifolium medium</name>
    <dbReference type="NCBI Taxonomy" id="97028"/>
    <lineage>
        <taxon>Eukaryota</taxon>
        <taxon>Viridiplantae</taxon>
        <taxon>Streptophyta</taxon>
        <taxon>Embryophyta</taxon>
        <taxon>Tracheophyta</taxon>
        <taxon>Spermatophyta</taxon>
        <taxon>Magnoliopsida</taxon>
        <taxon>eudicotyledons</taxon>
        <taxon>Gunneridae</taxon>
        <taxon>Pentapetalae</taxon>
        <taxon>rosids</taxon>
        <taxon>fabids</taxon>
        <taxon>Fabales</taxon>
        <taxon>Fabaceae</taxon>
        <taxon>Papilionoideae</taxon>
        <taxon>50 kb inversion clade</taxon>
        <taxon>NPAAA clade</taxon>
        <taxon>Hologalegina</taxon>
        <taxon>IRL clade</taxon>
        <taxon>Trifolieae</taxon>
        <taxon>Trifolium</taxon>
    </lineage>
</organism>
<keyword evidence="3" id="KW-1185">Reference proteome</keyword>
<sequence>MKCKVKGKVGEVALKIDISKAYDRVDWQFLRNVMIKMGFCEKWRKWIRMCLESVQYSVLVNGENVGPIIPERGLRQGDPADEKEALCMKKILDIYEKASGQAINYTKSEVYFSRNTPNHIMESISDILGVNVVMGTGRYNGMPSMIGRNKKAMFGYLKDRLWKKIQSWSGKHLSEAGRDVLVKSAQAIPAYCMSTILLPDSLG</sequence>
<name>A0A392PJW3_9FABA</name>
<dbReference type="EMBL" id="LXQA010079264">
    <property type="protein sequence ID" value="MCI11205.1"/>
    <property type="molecule type" value="Genomic_DNA"/>
</dbReference>
<dbReference type="Pfam" id="PF00078">
    <property type="entry name" value="RVT_1"/>
    <property type="match status" value="1"/>
</dbReference>
<dbReference type="AlphaFoldDB" id="A0A392PJW3"/>
<proteinExistence type="predicted"/>
<comment type="caution">
    <text evidence="2">The sequence shown here is derived from an EMBL/GenBank/DDBJ whole genome shotgun (WGS) entry which is preliminary data.</text>
</comment>
<reference evidence="2 3" key="1">
    <citation type="journal article" date="2018" name="Front. Plant Sci.">
        <title>Red Clover (Trifolium pratense) and Zigzag Clover (T. medium) - A Picture of Genomic Similarities and Differences.</title>
        <authorList>
            <person name="Dluhosova J."/>
            <person name="Istvanek J."/>
            <person name="Nedelnik J."/>
            <person name="Repkova J."/>
        </authorList>
    </citation>
    <scope>NUCLEOTIDE SEQUENCE [LARGE SCALE GENOMIC DNA]</scope>
    <source>
        <strain evidence="3">cv. 10/8</strain>
        <tissue evidence="2">Leaf</tissue>
    </source>
</reference>
<dbReference type="InterPro" id="IPR000477">
    <property type="entry name" value="RT_dom"/>
</dbReference>
<evidence type="ECO:0000313" key="2">
    <source>
        <dbReference type="EMBL" id="MCI11205.1"/>
    </source>
</evidence>
<accession>A0A392PJW3</accession>
<evidence type="ECO:0000313" key="3">
    <source>
        <dbReference type="Proteomes" id="UP000265520"/>
    </source>
</evidence>
<feature type="domain" description="Reverse transcriptase" evidence="1">
    <location>
        <begin position="11"/>
        <end position="79"/>
    </location>
</feature>
<dbReference type="PANTHER" id="PTHR33116:SF86">
    <property type="entry name" value="REVERSE TRANSCRIPTASE DOMAIN-CONTAINING PROTEIN"/>
    <property type="match status" value="1"/>
</dbReference>